<evidence type="ECO:0000256" key="3">
    <source>
        <dbReference type="ARBA" id="ARBA00011901"/>
    </source>
</evidence>
<evidence type="ECO:0000256" key="2">
    <source>
        <dbReference type="ARBA" id="ARBA00007553"/>
    </source>
</evidence>
<sequence>MNGLRAHRPSPLLRRPGALALLACALLSACATAPKGLQIDDSYRSQNEDSRAQLLILHYTVGNFESSLKTLTQPNPKGGEVSAHYLVRDEPVRTYRLVDESRRAWHAGVSRWKSWGNVNAASIGIEIVNPGRVQTDEGPRYAPYPQAQIDEVIRLCQDIVARHRIRPDRILGHSDVQPLSKQDPGPAFPWKQLWAAGLIPWPDEALAERLRPQYEQALPDAAWFQQKLAQHGFGLTPSGLWDTETRAVLAAFQMKYRPALHDGEADAETAALLDVVTRRDGLRMKDSAPAR</sequence>
<evidence type="ECO:0000259" key="7">
    <source>
        <dbReference type="SMART" id="SM00644"/>
    </source>
</evidence>
<dbReference type="GO" id="GO:0008745">
    <property type="term" value="F:N-acetylmuramoyl-L-alanine amidase activity"/>
    <property type="evidence" value="ECO:0007669"/>
    <property type="project" value="UniProtKB-EC"/>
</dbReference>
<evidence type="ECO:0000313" key="8">
    <source>
        <dbReference type="EMBL" id="MDL5030579.1"/>
    </source>
</evidence>
<dbReference type="InterPro" id="IPR036366">
    <property type="entry name" value="PGBDSf"/>
</dbReference>
<dbReference type="EC" id="3.5.1.28" evidence="3"/>
<comment type="catalytic activity">
    <reaction evidence="1">
        <text>Hydrolyzes the link between N-acetylmuramoyl residues and L-amino acid residues in certain cell-wall glycopeptides.</text>
        <dbReference type="EC" id="3.5.1.28"/>
    </reaction>
</comment>
<feature type="chain" id="PRO_5045054697" description="N-acetylmuramoyl-L-alanine amidase" evidence="6">
    <location>
        <begin position="34"/>
        <end position="291"/>
    </location>
</feature>
<keyword evidence="6" id="KW-0732">Signal</keyword>
<dbReference type="CDD" id="cd06583">
    <property type="entry name" value="PGRP"/>
    <property type="match status" value="1"/>
</dbReference>
<dbReference type="InterPro" id="IPR036365">
    <property type="entry name" value="PGBD-like_sf"/>
</dbReference>
<dbReference type="InterPro" id="IPR002502">
    <property type="entry name" value="Amidase_domain"/>
</dbReference>
<dbReference type="SUPFAM" id="SSF47090">
    <property type="entry name" value="PGBD-like"/>
    <property type="match status" value="1"/>
</dbReference>
<protein>
    <recommendedName>
        <fullName evidence="3">N-acetylmuramoyl-L-alanine amidase</fullName>
        <ecNumber evidence="3">3.5.1.28</ecNumber>
    </recommendedName>
</protein>
<feature type="domain" description="N-acetylmuramoyl-L-alanine amidase" evidence="7">
    <location>
        <begin position="40"/>
        <end position="185"/>
    </location>
</feature>
<dbReference type="InterPro" id="IPR036505">
    <property type="entry name" value="Amidase/PGRP_sf"/>
</dbReference>
<dbReference type="PANTHER" id="PTHR30417">
    <property type="entry name" value="N-ACETYLMURAMOYL-L-ALANINE AMIDASE AMID"/>
    <property type="match status" value="1"/>
</dbReference>
<comment type="similarity">
    <text evidence="2">Belongs to the N-acetylmuramoyl-L-alanine amidase 2 family.</text>
</comment>
<dbReference type="InterPro" id="IPR002477">
    <property type="entry name" value="Peptidoglycan-bd-like"/>
</dbReference>
<dbReference type="Pfam" id="PF01510">
    <property type="entry name" value="Amidase_2"/>
    <property type="match status" value="1"/>
</dbReference>
<feature type="signal peptide" evidence="6">
    <location>
        <begin position="1"/>
        <end position="33"/>
    </location>
</feature>
<organism evidence="8 9">
    <name type="scientific">Roseateles subflavus</name>
    <dbReference type="NCBI Taxonomy" id="3053353"/>
    <lineage>
        <taxon>Bacteria</taxon>
        <taxon>Pseudomonadati</taxon>
        <taxon>Pseudomonadota</taxon>
        <taxon>Betaproteobacteria</taxon>
        <taxon>Burkholderiales</taxon>
        <taxon>Sphaerotilaceae</taxon>
        <taxon>Roseateles</taxon>
    </lineage>
</organism>
<reference evidence="8 9" key="1">
    <citation type="submission" date="2023-06" db="EMBL/GenBank/DDBJ databases">
        <title>Pelomonas sp. APW6 16S ribosomal RNA gene genome sequencing and assembly.</title>
        <authorList>
            <person name="Woo H."/>
        </authorList>
    </citation>
    <scope>NUCLEOTIDE SEQUENCE [LARGE SCALE GENOMIC DNA]</scope>
    <source>
        <strain evidence="8 9">APW6</strain>
    </source>
</reference>
<keyword evidence="5" id="KW-0961">Cell wall biogenesis/degradation</keyword>
<keyword evidence="9" id="KW-1185">Reference proteome</keyword>
<dbReference type="Gene3D" id="3.40.80.10">
    <property type="entry name" value="Peptidoglycan recognition protein-like"/>
    <property type="match status" value="1"/>
</dbReference>
<dbReference type="InterPro" id="IPR051206">
    <property type="entry name" value="NAMLAA_amidase_2"/>
</dbReference>
<dbReference type="Pfam" id="PF01471">
    <property type="entry name" value="PG_binding_1"/>
    <property type="match status" value="1"/>
</dbReference>
<dbReference type="EMBL" id="JASVDS010000001">
    <property type="protein sequence ID" value="MDL5030579.1"/>
    <property type="molecule type" value="Genomic_DNA"/>
</dbReference>
<name>A0ABT7LDP8_9BURK</name>
<dbReference type="RefSeq" id="WP_285980712.1">
    <property type="nucleotide sequence ID" value="NZ_JASVDS010000001.1"/>
</dbReference>
<accession>A0ABT7LDP8</accession>
<proteinExistence type="inferred from homology"/>
<evidence type="ECO:0000256" key="5">
    <source>
        <dbReference type="ARBA" id="ARBA00023316"/>
    </source>
</evidence>
<dbReference type="SMART" id="SM00644">
    <property type="entry name" value="Ami_2"/>
    <property type="match status" value="1"/>
</dbReference>
<evidence type="ECO:0000256" key="1">
    <source>
        <dbReference type="ARBA" id="ARBA00001561"/>
    </source>
</evidence>
<keyword evidence="4 8" id="KW-0378">Hydrolase</keyword>
<evidence type="ECO:0000256" key="6">
    <source>
        <dbReference type="SAM" id="SignalP"/>
    </source>
</evidence>
<dbReference type="Gene3D" id="1.10.101.10">
    <property type="entry name" value="PGBD-like superfamily/PGBD"/>
    <property type="match status" value="1"/>
</dbReference>
<evidence type="ECO:0000256" key="4">
    <source>
        <dbReference type="ARBA" id="ARBA00022801"/>
    </source>
</evidence>
<dbReference type="PANTHER" id="PTHR30417:SF1">
    <property type="entry name" value="N-ACETYLMURAMOYL-L-ALANINE AMIDASE AMID"/>
    <property type="match status" value="1"/>
</dbReference>
<comment type="caution">
    <text evidence="8">The sequence shown here is derived from an EMBL/GenBank/DDBJ whole genome shotgun (WGS) entry which is preliminary data.</text>
</comment>
<evidence type="ECO:0000313" key="9">
    <source>
        <dbReference type="Proteomes" id="UP001238603"/>
    </source>
</evidence>
<dbReference type="Proteomes" id="UP001238603">
    <property type="component" value="Unassembled WGS sequence"/>
</dbReference>
<dbReference type="SUPFAM" id="SSF55846">
    <property type="entry name" value="N-acetylmuramoyl-L-alanine amidase-like"/>
    <property type="match status" value="1"/>
</dbReference>
<dbReference type="PROSITE" id="PS51257">
    <property type="entry name" value="PROKAR_LIPOPROTEIN"/>
    <property type="match status" value="1"/>
</dbReference>
<gene>
    <name evidence="8" type="ORF">QRD43_01560</name>
</gene>